<protein>
    <submittedName>
        <fullName evidence="6">Radical SAM protein</fullName>
    </submittedName>
</protein>
<dbReference type="SUPFAM" id="SSF102114">
    <property type="entry name" value="Radical SAM enzymes"/>
    <property type="match status" value="1"/>
</dbReference>
<dbReference type="InterPro" id="IPR050377">
    <property type="entry name" value="Radical_SAM_PqqE_MftC-like"/>
</dbReference>
<accession>A0A1U7HQV7</accession>
<dbReference type="InterPro" id="IPR023885">
    <property type="entry name" value="4Fe4S-binding_SPASM_dom"/>
</dbReference>
<dbReference type="InterPro" id="IPR058240">
    <property type="entry name" value="rSAM_sf"/>
</dbReference>
<gene>
    <name evidence="6" type="ORF">NIES593_02485</name>
</gene>
<evidence type="ECO:0000256" key="1">
    <source>
        <dbReference type="ARBA" id="ARBA00022691"/>
    </source>
</evidence>
<dbReference type="OrthoDB" id="9782387at2"/>
<reference evidence="6 7" key="1">
    <citation type="submission" date="2016-11" db="EMBL/GenBank/DDBJ databases">
        <title>Draft Genome Sequences of Nine Cyanobacterial Strains from Diverse Habitats.</title>
        <authorList>
            <person name="Zhu T."/>
            <person name="Hou S."/>
            <person name="Lu X."/>
            <person name="Hess W.R."/>
        </authorList>
    </citation>
    <scope>NUCLEOTIDE SEQUENCE [LARGE SCALE GENOMIC DNA]</scope>
    <source>
        <strain evidence="6 7">NIES-593</strain>
    </source>
</reference>
<keyword evidence="7" id="KW-1185">Reference proteome</keyword>
<evidence type="ECO:0000256" key="2">
    <source>
        <dbReference type="ARBA" id="ARBA00022723"/>
    </source>
</evidence>
<dbReference type="AlphaFoldDB" id="A0A1U7HQV7"/>
<proteinExistence type="predicted"/>
<evidence type="ECO:0000313" key="6">
    <source>
        <dbReference type="EMBL" id="OKH25972.1"/>
    </source>
</evidence>
<dbReference type="GO" id="GO:0046872">
    <property type="term" value="F:metal ion binding"/>
    <property type="evidence" value="ECO:0007669"/>
    <property type="project" value="UniProtKB-KW"/>
</dbReference>
<dbReference type="GO" id="GO:0003824">
    <property type="term" value="F:catalytic activity"/>
    <property type="evidence" value="ECO:0007669"/>
    <property type="project" value="InterPro"/>
</dbReference>
<organism evidence="6 7">
    <name type="scientific">Hydrococcus rivularis NIES-593</name>
    <dbReference type="NCBI Taxonomy" id="1921803"/>
    <lineage>
        <taxon>Bacteria</taxon>
        <taxon>Bacillati</taxon>
        <taxon>Cyanobacteriota</taxon>
        <taxon>Cyanophyceae</taxon>
        <taxon>Pleurocapsales</taxon>
        <taxon>Hydrococcaceae</taxon>
        <taxon>Hydrococcus</taxon>
    </lineage>
</organism>
<dbReference type="STRING" id="1921803.NIES593_02485"/>
<evidence type="ECO:0000256" key="3">
    <source>
        <dbReference type="ARBA" id="ARBA00023004"/>
    </source>
</evidence>
<dbReference type="SFLD" id="SFLDG01067">
    <property type="entry name" value="SPASM/twitch_domain_containing"/>
    <property type="match status" value="1"/>
</dbReference>
<dbReference type="RefSeq" id="WP_073598088.1">
    <property type="nucleotide sequence ID" value="NZ_MRCB01000002.1"/>
</dbReference>
<dbReference type="InterPro" id="IPR013785">
    <property type="entry name" value="Aldolase_TIM"/>
</dbReference>
<name>A0A1U7HQV7_9CYAN</name>
<dbReference type="PANTHER" id="PTHR11228:SF7">
    <property type="entry name" value="PQQA PEPTIDE CYCLASE"/>
    <property type="match status" value="1"/>
</dbReference>
<sequence length="372" mass="42722">MQLKHLIKLATRHITHTIPETLYLKTGYDLTKPLAIQGIVNERCNYKCRYCKFWRLENYKDEMTIPEWQTALLSLKKFIGSYVIQFGGGEPFIKKGFVDLLEFCYSHKIDWGVITNGSTFDRQTATRVVAARPVNLDISVDSADSEIHDFVRGVPGSLGKIEQGIVFLRQERDRLGLKFPIRIKPTVHRYNFRYLPELVEWAQRIGATTIDFAPVRPAFGLAEIETELWIREESDREVLKQVIETLIAMKQQGAFIETNDAKLRSFIDHFQGNKVYHGASPCRVSLRDYHIRTNGDVISCWFYPPLGNVKTHSAREIWYGEQAQRLRAQMVACTKFGEVDCANSCLSHRTLAQKLELGMLFLRRATTALKGS</sequence>
<dbReference type="SFLD" id="SFLDS00029">
    <property type="entry name" value="Radical_SAM"/>
    <property type="match status" value="1"/>
</dbReference>
<evidence type="ECO:0000259" key="5">
    <source>
        <dbReference type="PROSITE" id="PS51918"/>
    </source>
</evidence>
<dbReference type="PROSITE" id="PS51918">
    <property type="entry name" value="RADICAL_SAM"/>
    <property type="match status" value="1"/>
</dbReference>
<comment type="caution">
    <text evidence="6">The sequence shown here is derived from an EMBL/GenBank/DDBJ whole genome shotgun (WGS) entry which is preliminary data.</text>
</comment>
<dbReference type="CDD" id="cd01335">
    <property type="entry name" value="Radical_SAM"/>
    <property type="match status" value="1"/>
</dbReference>
<dbReference type="Gene3D" id="3.20.20.70">
    <property type="entry name" value="Aldolase class I"/>
    <property type="match status" value="1"/>
</dbReference>
<dbReference type="InterPro" id="IPR007197">
    <property type="entry name" value="rSAM"/>
</dbReference>
<dbReference type="GO" id="GO:0051536">
    <property type="term" value="F:iron-sulfur cluster binding"/>
    <property type="evidence" value="ECO:0007669"/>
    <property type="project" value="UniProtKB-KW"/>
</dbReference>
<dbReference type="Pfam" id="PF13186">
    <property type="entry name" value="SPASM"/>
    <property type="match status" value="1"/>
</dbReference>
<keyword evidence="1" id="KW-0949">S-adenosyl-L-methionine</keyword>
<dbReference type="Proteomes" id="UP000186868">
    <property type="component" value="Unassembled WGS sequence"/>
</dbReference>
<dbReference type="PANTHER" id="PTHR11228">
    <property type="entry name" value="RADICAL SAM DOMAIN PROTEIN"/>
    <property type="match status" value="1"/>
</dbReference>
<feature type="domain" description="Radical SAM core" evidence="5">
    <location>
        <begin position="30"/>
        <end position="250"/>
    </location>
</feature>
<keyword evidence="2" id="KW-0479">Metal-binding</keyword>
<evidence type="ECO:0000256" key="4">
    <source>
        <dbReference type="ARBA" id="ARBA00023014"/>
    </source>
</evidence>
<dbReference type="EMBL" id="MRCB01000002">
    <property type="protein sequence ID" value="OKH25972.1"/>
    <property type="molecule type" value="Genomic_DNA"/>
</dbReference>
<keyword evidence="3" id="KW-0408">Iron</keyword>
<evidence type="ECO:0000313" key="7">
    <source>
        <dbReference type="Proteomes" id="UP000186868"/>
    </source>
</evidence>
<dbReference type="CDD" id="cd21109">
    <property type="entry name" value="SPASM"/>
    <property type="match status" value="1"/>
</dbReference>
<dbReference type="Pfam" id="PF04055">
    <property type="entry name" value="Radical_SAM"/>
    <property type="match status" value="1"/>
</dbReference>
<keyword evidence="4" id="KW-0411">Iron-sulfur</keyword>